<keyword evidence="7" id="KW-0690">Ribosome biogenesis</keyword>
<evidence type="ECO:0000256" key="1">
    <source>
        <dbReference type="ARBA" id="ARBA00001946"/>
    </source>
</evidence>
<reference evidence="24" key="1">
    <citation type="submission" date="2021-03" db="EMBL/GenBank/DDBJ databases">
        <authorList>
            <person name="Tagirdzhanova G."/>
        </authorList>
    </citation>
    <scope>NUCLEOTIDE SEQUENCE</scope>
</reference>
<evidence type="ECO:0000313" key="24">
    <source>
        <dbReference type="EMBL" id="CAF9910968.1"/>
    </source>
</evidence>
<keyword evidence="13" id="KW-0378">Hydrolase</keyword>
<dbReference type="Pfam" id="PF01163">
    <property type="entry name" value="RIO1"/>
    <property type="match status" value="1"/>
</dbReference>
<dbReference type="GO" id="GO:0046872">
    <property type="term" value="F:metal ion binding"/>
    <property type="evidence" value="ECO:0007669"/>
    <property type="project" value="UniProtKB-KW"/>
</dbReference>
<evidence type="ECO:0000256" key="22">
    <source>
        <dbReference type="SAM" id="MobiDB-lite"/>
    </source>
</evidence>
<keyword evidence="9 18" id="KW-0808">Transferase</keyword>
<protein>
    <recommendedName>
        <fullName evidence="5 18">Serine/threonine-protein kinase RIO1</fullName>
        <ecNumber evidence="4 18">2.7.11.1</ecNumber>
    </recommendedName>
</protein>
<dbReference type="InterPro" id="IPR018935">
    <property type="entry name" value="RIO_kinase_CS"/>
</dbReference>
<organism evidence="24 25">
    <name type="scientific">Gomphillus americanus</name>
    <dbReference type="NCBI Taxonomy" id="1940652"/>
    <lineage>
        <taxon>Eukaryota</taxon>
        <taxon>Fungi</taxon>
        <taxon>Dikarya</taxon>
        <taxon>Ascomycota</taxon>
        <taxon>Pezizomycotina</taxon>
        <taxon>Lecanoromycetes</taxon>
        <taxon>OSLEUM clade</taxon>
        <taxon>Ostropomycetidae</taxon>
        <taxon>Ostropales</taxon>
        <taxon>Graphidaceae</taxon>
        <taxon>Gomphilloideae</taxon>
        <taxon>Gomphillus</taxon>
    </lineage>
</organism>
<feature type="compositionally biased region" description="Basic and acidic residues" evidence="22">
    <location>
        <begin position="503"/>
        <end position="532"/>
    </location>
</feature>
<evidence type="ECO:0000256" key="17">
    <source>
        <dbReference type="ARBA" id="ARBA00048679"/>
    </source>
</evidence>
<comment type="catalytic activity">
    <reaction evidence="16 18">
        <text>L-threonyl-[protein] + ATP = O-phospho-L-threonyl-[protein] + ADP + H(+)</text>
        <dbReference type="Rhea" id="RHEA:46608"/>
        <dbReference type="Rhea" id="RHEA-COMP:11060"/>
        <dbReference type="Rhea" id="RHEA-COMP:11605"/>
        <dbReference type="ChEBI" id="CHEBI:15378"/>
        <dbReference type="ChEBI" id="CHEBI:30013"/>
        <dbReference type="ChEBI" id="CHEBI:30616"/>
        <dbReference type="ChEBI" id="CHEBI:61977"/>
        <dbReference type="ChEBI" id="CHEBI:456216"/>
        <dbReference type="EC" id="2.7.11.1"/>
    </reaction>
</comment>
<name>A0A8H3ESR1_9LECA</name>
<feature type="compositionally biased region" description="Basic residues" evidence="22">
    <location>
        <begin position="533"/>
        <end position="545"/>
    </location>
</feature>
<dbReference type="PIRSF" id="PIRSF038147">
    <property type="entry name" value="Ser/Thr_PK_RIO1"/>
    <property type="match status" value="1"/>
</dbReference>
<evidence type="ECO:0000313" key="25">
    <source>
        <dbReference type="Proteomes" id="UP000664169"/>
    </source>
</evidence>
<accession>A0A8H3ESR1</accession>
<dbReference type="PANTHER" id="PTHR45723">
    <property type="entry name" value="SERINE/THREONINE-PROTEIN KINASE RIO1"/>
    <property type="match status" value="1"/>
</dbReference>
<comment type="caution">
    <text evidence="24">The sequence shown here is derived from an EMBL/GenBank/DDBJ whole genome shotgun (WGS) entry which is preliminary data.</text>
</comment>
<dbReference type="Gene3D" id="3.30.200.20">
    <property type="entry name" value="Phosphorylase Kinase, domain 1"/>
    <property type="match status" value="1"/>
</dbReference>
<dbReference type="PROSITE" id="PS00109">
    <property type="entry name" value="PROTEIN_KINASE_TYR"/>
    <property type="match status" value="1"/>
</dbReference>
<proteinExistence type="inferred from homology"/>
<evidence type="ECO:0000256" key="8">
    <source>
        <dbReference type="ARBA" id="ARBA00022527"/>
    </source>
</evidence>
<feature type="compositionally biased region" description="Acidic residues" evidence="22">
    <location>
        <begin position="480"/>
        <end position="502"/>
    </location>
</feature>
<dbReference type="SMART" id="SM00090">
    <property type="entry name" value="RIO"/>
    <property type="match status" value="1"/>
</dbReference>
<gene>
    <name evidence="24" type="ORF">GOMPHAMPRED_007251</name>
</gene>
<evidence type="ECO:0000256" key="11">
    <source>
        <dbReference type="ARBA" id="ARBA00022741"/>
    </source>
</evidence>
<feature type="binding site" evidence="20">
    <location>
        <position position="210"/>
    </location>
    <ligand>
        <name>ATP</name>
        <dbReference type="ChEBI" id="CHEBI:30616"/>
    </ligand>
</feature>
<comment type="catalytic activity">
    <reaction evidence="17 18">
        <text>L-seryl-[protein] + ATP = O-phospho-L-seryl-[protein] + ADP + H(+)</text>
        <dbReference type="Rhea" id="RHEA:17989"/>
        <dbReference type="Rhea" id="RHEA-COMP:9863"/>
        <dbReference type="Rhea" id="RHEA-COMP:11604"/>
        <dbReference type="ChEBI" id="CHEBI:15378"/>
        <dbReference type="ChEBI" id="CHEBI:29999"/>
        <dbReference type="ChEBI" id="CHEBI:30616"/>
        <dbReference type="ChEBI" id="CHEBI:83421"/>
        <dbReference type="ChEBI" id="CHEBI:456216"/>
        <dbReference type="EC" id="2.7.11.1"/>
    </reaction>
</comment>
<dbReference type="EC" id="2.7.11.1" evidence="4 18"/>
<dbReference type="InterPro" id="IPR008266">
    <property type="entry name" value="Tyr_kinase_AS"/>
</dbReference>
<evidence type="ECO:0000256" key="6">
    <source>
        <dbReference type="ARBA" id="ARBA00022490"/>
    </source>
</evidence>
<feature type="region of interest" description="Disordered" evidence="22">
    <location>
        <begin position="471"/>
        <end position="556"/>
    </location>
</feature>
<dbReference type="GO" id="GO:0016787">
    <property type="term" value="F:hydrolase activity"/>
    <property type="evidence" value="ECO:0007669"/>
    <property type="project" value="UniProtKB-KW"/>
</dbReference>
<evidence type="ECO:0000256" key="7">
    <source>
        <dbReference type="ARBA" id="ARBA00022517"/>
    </source>
</evidence>
<keyword evidence="11 18" id="KW-0547">Nucleotide-binding</keyword>
<sequence>MALPLDPTAAHQPPHNFRSNVGYVESSGNPTNGMDLTEHSDTEGSYDEDYDDILEGDSTEAADYAMNYSGNIASAYNRARKAQEVAADPNAPKSSMPKANPQKPSANIYASVDDQKQDLARHIGKLKLDNDMAGLQDKRPKGNERADRATTEQVLDPRTRMILLQMLNRNVISEVNGIISTGKEANVYHAISVPAEDEDTKATAVQRAIKVYKTRILVFKDRERYVAGEHRFQRGYKKGNNREKVRQWAEKEYRNLKRVHAAGIPCPEPLHLRIHVLMMDFLGDKKGKAAPKLKDVTFESDNQDPQWVDKKWTALYLQLLEHMRVLYSTCRLVHGDLSEYNILYHQDKLWMIDVSQSVEHDHPRSLEFLRTDIKNVNDFFSRQGVDTLLDRVLFDFITAVESPVEKDAIAKALHHLFDDRPKTAEKDNDNEVFRKQFIPQTLDQVYDAERDAEQVAEGGKDTLVYRNLLPDSAFNKESEDNSGSEESDQSDNQDEETDSDGELEQKRPRGRKHEDKEEKKAHKQQVKEEKREKRANKMSKATKKKLIAESTRKKAK</sequence>
<dbReference type="SUPFAM" id="SSF56112">
    <property type="entry name" value="Protein kinase-like (PK-like)"/>
    <property type="match status" value="1"/>
</dbReference>
<evidence type="ECO:0000256" key="12">
    <source>
        <dbReference type="ARBA" id="ARBA00022777"/>
    </source>
</evidence>
<evidence type="ECO:0000256" key="19">
    <source>
        <dbReference type="PIRSR" id="PIRSR038147-1"/>
    </source>
</evidence>
<evidence type="ECO:0000256" key="9">
    <source>
        <dbReference type="ARBA" id="ARBA00022679"/>
    </source>
</evidence>
<keyword evidence="6" id="KW-0963">Cytoplasm</keyword>
<evidence type="ECO:0000256" key="13">
    <source>
        <dbReference type="ARBA" id="ARBA00022801"/>
    </source>
</evidence>
<evidence type="ECO:0000256" key="15">
    <source>
        <dbReference type="ARBA" id="ARBA00022842"/>
    </source>
</evidence>
<dbReference type="AlphaFoldDB" id="A0A8H3ESR1"/>
<feature type="domain" description="RIO kinase" evidence="23">
    <location>
        <begin position="144"/>
        <end position="399"/>
    </location>
</feature>
<feature type="binding site" evidence="21">
    <location>
        <position position="353"/>
    </location>
    <ligand>
        <name>Mg(2+)</name>
        <dbReference type="ChEBI" id="CHEBI:18420"/>
    </ligand>
</feature>
<keyword evidence="12 18" id="KW-0418">Kinase</keyword>
<comment type="similarity">
    <text evidence="3 18">Belongs to the protein kinase superfamily. RIO-type Ser/Thr kinase family.</text>
</comment>
<feature type="compositionally biased region" description="Basic and acidic residues" evidence="22">
    <location>
        <begin position="546"/>
        <end position="556"/>
    </location>
</feature>
<evidence type="ECO:0000256" key="18">
    <source>
        <dbReference type="PIRNR" id="PIRNR038147"/>
    </source>
</evidence>
<dbReference type="Proteomes" id="UP000664169">
    <property type="component" value="Unassembled WGS sequence"/>
</dbReference>
<dbReference type="EMBL" id="CAJPDQ010000006">
    <property type="protein sequence ID" value="CAF9910968.1"/>
    <property type="molecule type" value="Genomic_DNA"/>
</dbReference>
<dbReference type="GO" id="GO:0005737">
    <property type="term" value="C:cytoplasm"/>
    <property type="evidence" value="ECO:0007669"/>
    <property type="project" value="UniProtKB-SubCell"/>
</dbReference>
<dbReference type="InterPro" id="IPR051272">
    <property type="entry name" value="RIO-type_Ser/Thr_kinase"/>
</dbReference>
<dbReference type="OrthoDB" id="205248at2759"/>
<feature type="active site" description="4-aspartylphosphate intermediate" evidence="19">
    <location>
        <position position="353"/>
    </location>
</feature>
<dbReference type="PROSITE" id="PS01245">
    <property type="entry name" value="RIO1"/>
    <property type="match status" value="1"/>
</dbReference>
<evidence type="ECO:0000256" key="3">
    <source>
        <dbReference type="ARBA" id="ARBA00009196"/>
    </source>
</evidence>
<keyword evidence="25" id="KW-1185">Reference proteome</keyword>
<evidence type="ECO:0000256" key="20">
    <source>
        <dbReference type="PIRSR" id="PIRSR038147-2"/>
    </source>
</evidence>
<comment type="subcellular location">
    <subcellularLocation>
        <location evidence="2">Cytoplasm</location>
    </subcellularLocation>
</comment>
<evidence type="ECO:0000259" key="23">
    <source>
        <dbReference type="SMART" id="SM00090"/>
    </source>
</evidence>
<keyword evidence="10" id="KW-0479">Metal-binding</keyword>
<dbReference type="InterPro" id="IPR011009">
    <property type="entry name" value="Kinase-like_dom_sf"/>
</dbReference>
<feature type="region of interest" description="Disordered" evidence="22">
    <location>
        <begin position="1"/>
        <end position="50"/>
    </location>
</feature>
<keyword evidence="8 18" id="KW-0723">Serine/threonine-protein kinase</keyword>
<dbReference type="Gene3D" id="1.10.510.10">
    <property type="entry name" value="Transferase(Phosphotransferase) domain 1"/>
    <property type="match status" value="1"/>
</dbReference>
<dbReference type="InterPro" id="IPR000687">
    <property type="entry name" value="RIO_kinase"/>
</dbReference>
<comment type="cofactor">
    <cofactor evidence="1 21">
        <name>Mg(2+)</name>
        <dbReference type="ChEBI" id="CHEBI:18420"/>
    </cofactor>
</comment>
<evidence type="ECO:0000256" key="4">
    <source>
        <dbReference type="ARBA" id="ARBA00012513"/>
    </source>
</evidence>
<evidence type="ECO:0000256" key="5">
    <source>
        <dbReference type="ARBA" id="ARBA00016038"/>
    </source>
</evidence>
<dbReference type="InterPro" id="IPR017407">
    <property type="entry name" value="Ser/Thr_kinase_Rio1"/>
</dbReference>
<keyword evidence="14 18" id="KW-0067">ATP-binding</keyword>
<evidence type="ECO:0000256" key="10">
    <source>
        <dbReference type="ARBA" id="ARBA00022723"/>
    </source>
</evidence>
<evidence type="ECO:0000256" key="14">
    <source>
        <dbReference type="ARBA" id="ARBA00022840"/>
    </source>
</evidence>
<evidence type="ECO:0000256" key="21">
    <source>
        <dbReference type="PIRSR" id="PIRSR038147-3"/>
    </source>
</evidence>
<dbReference type="InterPro" id="IPR018934">
    <property type="entry name" value="RIO_dom"/>
</dbReference>
<feature type="binding site" evidence="21">
    <location>
        <position position="341"/>
    </location>
    <ligand>
        <name>Mg(2+)</name>
        <dbReference type="ChEBI" id="CHEBI:18420"/>
    </ligand>
</feature>
<feature type="binding site" evidence="20">
    <location>
        <position position="282"/>
    </location>
    <ligand>
        <name>ATP</name>
        <dbReference type="ChEBI" id="CHEBI:30616"/>
    </ligand>
</feature>
<dbReference type="GO" id="GO:0042254">
    <property type="term" value="P:ribosome biogenesis"/>
    <property type="evidence" value="ECO:0007669"/>
    <property type="project" value="UniProtKB-KW"/>
</dbReference>
<dbReference type="GO" id="GO:0004674">
    <property type="term" value="F:protein serine/threonine kinase activity"/>
    <property type="evidence" value="ECO:0007669"/>
    <property type="project" value="UniProtKB-KW"/>
</dbReference>
<feature type="active site" description="Proton acceptor" evidence="19">
    <location>
        <position position="336"/>
    </location>
</feature>
<evidence type="ECO:0000256" key="16">
    <source>
        <dbReference type="ARBA" id="ARBA00047899"/>
    </source>
</evidence>
<keyword evidence="15" id="KW-0460">Magnesium</keyword>
<dbReference type="CDD" id="cd05147">
    <property type="entry name" value="RIO1_euk"/>
    <property type="match status" value="1"/>
</dbReference>
<dbReference type="FunFam" id="3.30.200.20:FF:000148">
    <property type="entry name" value="Serine/threonine-protein kinase RIO1"/>
    <property type="match status" value="1"/>
</dbReference>
<feature type="region of interest" description="Disordered" evidence="22">
    <location>
        <begin position="83"/>
        <end position="104"/>
    </location>
</feature>
<dbReference type="GO" id="GO:0005524">
    <property type="term" value="F:ATP binding"/>
    <property type="evidence" value="ECO:0007669"/>
    <property type="project" value="UniProtKB-KW"/>
</dbReference>
<evidence type="ECO:0000256" key="2">
    <source>
        <dbReference type="ARBA" id="ARBA00004496"/>
    </source>
</evidence>